<keyword evidence="3" id="KW-1185">Reference proteome</keyword>
<protein>
    <submittedName>
        <fullName evidence="2">Uncharacterized protein</fullName>
    </submittedName>
</protein>
<feature type="compositionally biased region" description="Basic and acidic residues" evidence="1">
    <location>
        <begin position="1"/>
        <end position="14"/>
    </location>
</feature>
<dbReference type="AlphaFoldDB" id="A0A1X1EW02"/>
<accession>A0A1X1EW02</accession>
<gene>
    <name evidence="2" type="ORF">HA50_12205</name>
</gene>
<evidence type="ECO:0000313" key="2">
    <source>
        <dbReference type="EMBL" id="ORM94074.1"/>
    </source>
</evidence>
<reference evidence="2 3" key="1">
    <citation type="journal article" date="2017" name="Antonie Van Leeuwenhoek">
        <title>Phylogenomic resolution of the bacterial genus Pantoea and its relationship with Erwinia and Tatumella.</title>
        <authorList>
            <person name="Palmer M."/>
            <person name="Steenkamp E.T."/>
            <person name="Coetzee M.P."/>
            <person name="Chan W.Y."/>
            <person name="van Zyl E."/>
            <person name="De Maayer P."/>
            <person name="Coutinho T.A."/>
            <person name="Blom J."/>
            <person name="Smits T.H."/>
            <person name="Duffy B."/>
            <person name="Venter S.N."/>
        </authorList>
    </citation>
    <scope>NUCLEOTIDE SEQUENCE [LARGE SCALE GENOMIC DNA]</scope>
    <source>
        <strain evidence="2 3">LMG 2657</strain>
    </source>
</reference>
<dbReference type="InterPro" id="IPR006530">
    <property type="entry name" value="YD"/>
</dbReference>
<feature type="region of interest" description="Disordered" evidence="1">
    <location>
        <begin position="1"/>
        <end position="28"/>
    </location>
</feature>
<evidence type="ECO:0000256" key="1">
    <source>
        <dbReference type="SAM" id="MobiDB-lite"/>
    </source>
</evidence>
<dbReference type="NCBIfam" id="TIGR01643">
    <property type="entry name" value="YD_repeat_2x"/>
    <property type="match status" value="1"/>
</dbReference>
<sequence length="78" mass="9002">MSEFTRDTLHRELSRSQGGLTTRTEYDPLDRRISKTRQPLVQGRLGGKAVTTRLFYLIQTLVRSFILEQMAAIKFTLS</sequence>
<evidence type="ECO:0000313" key="3">
    <source>
        <dbReference type="Proteomes" id="UP000193749"/>
    </source>
</evidence>
<dbReference type="EMBL" id="MLJI01000001">
    <property type="protein sequence ID" value="ORM94074.1"/>
    <property type="molecule type" value="Genomic_DNA"/>
</dbReference>
<proteinExistence type="predicted"/>
<organism evidence="2 3">
    <name type="scientific">Pantoea cypripedii</name>
    <name type="common">Pectobacterium cypripedii</name>
    <name type="synonym">Erwinia cypripedii</name>
    <dbReference type="NCBI Taxonomy" id="55209"/>
    <lineage>
        <taxon>Bacteria</taxon>
        <taxon>Pseudomonadati</taxon>
        <taxon>Pseudomonadota</taxon>
        <taxon>Gammaproteobacteria</taxon>
        <taxon>Enterobacterales</taxon>
        <taxon>Erwiniaceae</taxon>
        <taxon>Pantoea</taxon>
    </lineage>
</organism>
<name>A0A1X1EW02_PANCY</name>
<dbReference type="Proteomes" id="UP000193749">
    <property type="component" value="Unassembled WGS sequence"/>
</dbReference>
<comment type="caution">
    <text evidence="2">The sequence shown here is derived from an EMBL/GenBank/DDBJ whole genome shotgun (WGS) entry which is preliminary data.</text>
</comment>